<reference evidence="12" key="2">
    <citation type="submission" date="2025-09" db="UniProtKB">
        <authorList>
            <consortium name="Ensembl"/>
        </authorList>
    </citation>
    <scope>IDENTIFICATION</scope>
</reference>
<comment type="subunit">
    <text evidence="3">Constitutively interacts with CASP4; required for the localization of procaspase 4 to the ER.</text>
</comment>
<dbReference type="AlphaFoldDB" id="A0A8C4ZSK1"/>
<dbReference type="PANTHER" id="PTHR13448:SF0">
    <property type="entry name" value="TRANSMEMBRANE PROTEIN 214"/>
    <property type="match status" value="1"/>
</dbReference>
<gene>
    <name evidence="12" type="primary">TMEM214</name>
    <name evidence="12" type="synonym">tmem214</name>
</gene>
<protein>
    <submittedName>
        <fullName evidence="12">Transmembrane protein 214</fullName>
    </submittedName>
</protein>
<accession>A0A8C4ZSK1</accession>
<dbReference type="Ensembl" id="ENSGMOT00000020250.2">
    <property type="protein sequence ID" value="ENSGMOP00000019769.2"/>
    <property type="gene ID" value="ENSGMOG00000018357.2"/>
</dbReference>
<keyword evidence="8" id="KW-0472">Membrane</keyword>
<evidence type="ECO:0000256" key="4">
    <source>
        <dbReference type="ARBA" id="ARBA00022692"/>
    </source>
</evidence>
<evidence type="ECO:0000313" key="12">
    <source>
        <dbReference type="Ensembl" id="ENSGMOP00000019769.2"/>
    </source>
</evidence>
<organism evidence="12 13">
    <name type="scientific">Gadus morhua</name>
    <name type="common">Atlantic cod</name>
    <dbReference type="NCBI Taxonomy" id="8049"/>
    <lineage>
        <taxon>Eukaryota</taxon>
        <taxon>Metazoa</taxon>
        <taxon>Chordata</taxon>
        <taxon>Craniata</taxon>
        <taxon>Vertebrata</taxon>
        <taxon>Euteleostomi</taxon>
        <taxon>Actinopterygii</taxon>
        <taxon>Neopterygii</taxon>
        <taxon>Teleostei</taxon>
        <taxon>Neoteleostei</taxon>
        <taxon>Acanthomorphata</taxon>
        <taxon>Zeiogadaria</taxon>
        <taxon>Gadariae</taxon>
        <taxon>Gadiformes</taxon>
        <taxon>Gadoidei</taxon>
        <taxon>Gadidae</taxon>
        <taxon>Gadus</taxon>
    </lineage>
</organism>
<evidence type="ECO:0000256" key="8">
    <source>
        <dbReference type="ARBA" id="ARBA00023136"/>
    </source>
</evidence>
<evidence type="ECO:0000313" key="13">
    <source>
        <dbReference type="Proteomes" id="UP000694546"/>
    </source>
</evidence>
<evidence type="ECO:0000256" key="1">
    <source>
        <dbReference type="ARBA" id="ARBA00004477"/>
    </source>
</evidence>
<keyword evidence="9" id="KW-0325">Glycoprotein</keyword>
<evidence type="ECO:0000256" key="6">
    <source>
        <dbReference type="ARBA" id="ARBA00022824"/>
    </source>
</evidence>
<keyword evidence="7" id="KW-1133">Transmembrane helix</keyword>
<evidence type="ECO:0000256" key="10">
    <source>
        <dbReference type="ARBA" id="ARBA00024938"/>
    </source>
</evidence>
<dbReference type="PANTHER" id="PTHR13448">
    <property type="entry name" value="TRANSMEMBRANE PROTEIN 214"/>
    <property type="match status" value="1"/>
</dbReference>
<comment type="subcellular location">
    <subcellularLocation>
        <location evidence="1">Endoplasmic reticulum membrane</location>
        <topology evidence="1">Multi-pass membrane protein</topology>
    </subcellularLocation>
</comment>
<feature type="region of interest" description="Disordered" evidence="11">
    <location>
        <begin position="27"/>
        <end position="67"/>
    </location>
</feature>
<evidence type="ECO:0000256" key="11">
    <source>
        <dbReference type="SAM" id="MobiDB-lite"/>
    </source>
</evidence>
<evidence type="ECO:0000256" key="3">
    <source>
        <dbReference type="ARBA" id="ARBA00011720"/>
    </source>
</evidence>
<dbReference type="GeneTree" id="ENSGT00390000002693"/>
<evidence type="ECO:0000256" key="5">
    <source>
        <dbReference type="ARBA" id="ARBA00022703"/>
    </source>
</evidence>
<evidence type="ECO:0000256" key="2">
    <source>
        <dbReference type="ARBA" id="ARBA00007984"/>
    </source>
</evidence>
<dbReference type="GO" id="GO:0005789">
    <property type="term" value="C:endoplasmic reticulum membrane"/>
    <property type="evidence" value="ECO:0007669"/>
    <property type="project" value="UniProtKB-SubCell"/>
</dbReference>
<dbReference type="GO" id="GO:0006915">
    <property type="term" value="P:apoptotic process"/>
    <property type="evidence" value="ECO:0007669"/>
    <property type="project" value="UniProtKB-KW"/>
</dbReference>
<comment type="similarity">
    <text evidence="2">Belongs to the TMEM214 family.</text>
</comment>
<keyword evidence="5" id="KW-0053">Apoptosis</keyword>
<keyword evidence="4" id="KW-0812">Transmembrane</keyword>
<dbReference type="InterPro" id="IPR019308">
    <property type="entry name" value="TMEM214"/>
</dbReference>
<dbReference type="GO" id="GO:0005794">
    <property type="term" value="C:Golgi apparatus"/>
    <property type="evidence" value="ECO:0007669"/>
    <property type="project" value="TreeGrafter"/>
</dbReference>
<proteinExistence type="inferred from homology"/>
<keyword evidence="6" id="KW-0256">Endoplasmic reticulum</keyword>
<reference evidence="12" key="1">
    <citation type="submission" date="2025-08" db="UniProtKB">
        <authorList>
            <consortium name="Ensembl"/>
        </authorList>
    </citation>
    <scope>IDENTIFICATION</scope>
</reference>
<name>A0A8C4ZSK1_GADMO</name>
<comment type="function">
    <text evidence="10">Critical mediator, in cooperation with CASP4, of endoplasmic reticulum-stress induced apoptosis. Required or the activation of CASP4 following endoplasmic reticulum stress.</text>
</comment>
<sequence length="542" mass="61347">STAAYRWLYLSAPPIISETLYDNFEKMAKKQNKEQMPPATAESQNKKPPMGKPSKKASPLNSPQPTSAHKNLEAAFKTLDVSELKQQLGRSQALFPESPSVWVKDLAGYLNHKLNVPESEPTLSNYAHDYPYCLAGKELKSVMKGLIGRCSDDLPDFFDHCVSTMLRELDRQPDEPLHGYRVCIQAILQDKPRIATQSLPEYLELLRSVQNRPAKCLTIMWALGQAGFYDLSQGLRVWLGIMLPVLGVKSLSSYALAYLQRLLMLHANLTKGFGIMGPKEFFPLLDFAFMPKNALSSSLQEQLRRLYPRLKVLAFGAKPESTLHTYLPSFLSRATPHCPDDMKRELLSSMTECLCVDVQSLGVWRQLYTKHLPQSSDSQCVTIQNLQETIQSFRVTNDEMRDTIESQELQECNALCQNLQVKMRSGGFPWSRLLMVLLVFVAGFMAQDIRSHGSFTGWCPWLETNMPFYYSESVRVLGPLMEQGLEKAKAAAVLIAENTNRLVLWVGEKAPLLLDWVRPPSERTLSVHLQLTRFLSVDRIDL</sequence>
<evidence type="ECO:0000256" key="7">
    <source>
        <dbReference type="ARBA" id="ARBA00022989"/>
    </source>
</evidence>
<dbReference type="Pfam" id="PF10151">
    <property type="entry name" value="TMEM214"/>
    <property type="match status" value="2"/>
</dbReference>
<dbReference type="Proteomes" id="UP000694546">
    <property type="component" value="Chromosome 21"/>
</dbReference>
<evidence type="ECO:0000256" key="9">
    <source>
        <dbReference type="ARBA" id="ARBA00023180"/>
    </source>
</evidence>
<keyword evidence="13" id="KW-1185">Reference proteome</keyword>